<keyword evidence="2" id="KW-1185">Reference proteome</keyword>
<dbReference type="EMBL" id="MU128969">
    <property type="protein sequence ID" value="KAF9513651.1"/>
    <property type="molecule type" value="Genomic_DNA"/>
</dbReference>
<protein>
    <submittedName>
        <fullName evidence="1">Uncharacterized protein</fullName>
    </submittedName>
</protein>
<reference evidence="1" key="1">
    <citation type="journal article" date="2020" name="Nat. Commun.">
        <title>Large-scale genome sequencing of mycorrhizal fungi provides insights into the early evolution of symbiotic traits.</title>
        <authorList>
            <person name="Miyauchi S."/>
            <person name="Kiss E."/>
            <person name="Kuo A."/>
            <person name="Drula E."/>
            <person name="Kohler A."/>
            <person name="Sanchez-Garcia M."/>
            <person name="Morin E."/>
            <person name="Andreopoulos B."/>
            <person name="Barry K.W."/>
            <person name="Bonito G."/>
            <person name="Buee M."/>
            <person name="Carver A."/>
            <person name="Chen C."/>
            <person name="Cichocki N."/>
            <person name="Clum A."/>
            <person name="Culley D."/>
            <person name="Crous P.W."/>
            <person name="Fauchery L."/>
            <person name="Girlanda M."/>
            <person name="Hayes R.D."/>
            <person name="Keri Z."/>
            <person name="LaButti K."/>
            <person name="Lipzen A."/>
            <person name="Lombard V."/>
            <person name="Magnuson J."/>
            <person name="Maillard F."/>
            <person name="Murat C."/>
            <person name="Nolan M."/>
            <person name="Ohm R.A."/>
            <person name="Pangilinan J."/>
            <person name="Pereira M.F."/>
            <person name="Perotto S."/>
            <person name="Peter M."/>
            <person name="Pfister S."/>
            <person name="Riley R."/>
            <person name="Sitrit Y."/>
            <person name="Stielow J.B."/>
            <person name="Szollosi G."/>
            <person name="Zifcakova L."/>
            <person name="Stursova M."/>
            <person name="Spatafora J.W."/>
            <person name="Tedersoo L."/>
            <person name="Vaario L.M."/>
            <person name="Yamada A."/>
            <person name="Yan M."/>
            <person name="Wang P."/>
            <person name="Xu J."/>
            <person name="Bruns T."/>
            <person name="Baldrian P."/>
            <person name="Vilgalys R."/>
            <person name="Dunand C."/>
            <person name="Henrissat B."/>
            <person name="Grigoriev I.V."/>
            <person name="Hibbett D."/>
            <person name="Nagy L.G."/>
            <person name="Martin F.M."/>
        </authorList>
    </citation>
    <scope>NUCLEOTIDE SEQUENCE</scope>
    <source>
        <strain evidence="1">UP504</strain>
    </source>
</reference>
<sequence length="114" mass="12350">MSDLIPPGSPHPGAQELLGGSSPRIPIFAQVDPGNPIFGIATDCGVDDLRLAIIYDALALHKVYAWRIISYLNSSATPIVLRRLRSAIQLLMYAPHTKVPIFLGDHNVMGGYQS</sequence>
<organism evidence="1 2">
    <name type="scientific">Hydnum rufescens UP504</name>
    <dbReference type="NCBI Taxonomy" id="1448309"/>
    <lineage>
        <taxon>Eukaryota</taxon>
        <taxon>Fungi</taxon>
        <taxon>Dikarya</taxon>
        <taxon>Basidiomycota</taxon>
        <taxon>Agaricomycotina</taxon>
        <taxon>Agaricomycetes</taxon>
        <taxon>Cantharellales</taxon>
        <taxon>Hydnaceae</taxon>
        <taxon>Hydnum</taxon>
    </lineage>
</organism>
<gene>
    <name evidence="1" type="ORF">BS47DRAFT_1456891</name>
</gene>
<proteinExistence type="predicted"/>
<dbReference type="AlphaFoldDB" id="A0A9P6DSV8"/>
<accession>A0A9P6DSV8</accession>
<comment type="caution">
    <text evidence="1">The sequence shown here is derived from an EMBL/GenBank/DDBJ whole genome shotgun (WGS) entry which is preliminary data.</text>
</comment>
<name>A0A9P6DSV8_9AGAM</name>
<evidence type="ECO:0000313" key="1">
    <source>
        <dbReference type="EMBL" id="KAF9513651.1"/>
    </source>
</evidence>
<evidence type="ECO:0000313" key="2">
    <source>
        <dbReference type="Proteomes" id="UP000886523"/>
    </source>
</evidence>
<dbReference type="Proteomes" id="UP000886523">
    <property type="component" value="Unassembled WGS sequence"/>
</dbReference>